<sequence length="199" mass="22449">MSTPPRRRHSRFCCRSHRNSACPFPSRRRHLAYFPPQTLPLLLKCCVHRRQNPGHINPPALLIRFLLYGGVPNPAGSYAAGGPRWGCWQKTYPRILSVFYPNSHGQATECLQSTASGAMLRSLWPSVEAVGRFSASVVKGQTHKGCCLTNNLYSWNCHHFSATLSLAGCYPWLDRNVLAARHVRFEPRGSSSRLLWIHI</sequence>
<evidence type="ECO:0000313" key="1">
    <source>
        <dbReference type="EMBL" id="KAK4197991.1"/>
    </source>
</evidence>
<proteinExistence type="predicted"/>
<organism evidence="1 2">
    <name type="scientific">Triangularia verruculosa</name>
    <dbReference type="NCBI Taxonomy" id="2587418"/>
    <lineage>
        <taxon>Eukaryota</taxon>
        <taxon>Fungi</taxon>
        <taxon>Dikarya</taxon>
        <taxon>Ascomycota</taxon>
        <taxon>Pezizomycotina</taxon>
        <taxon>Sordariomycetes</taxon>
        <taxon>Sordariomycetidae</taxon>
        <taxon>Sordariales</taxon>
        <taxon>Podosporaceae</taxon>
        <taxon>Triangularia</taxon>
    </lineage>
</organism>
<evidence type="ECO:0000313" key="2">
    <source>
        <dbReference type="Proteomes" id="UP001303160"/>
    </source>
</evidence>
<name>A0AAN7AR36_9PEZI</name>
<protein>
    <submittedName>
        <fullName evidence="1">Uncharacterized protein</fullName>
    </submittedName>
</protein>
<reference evidence="1" key="2">
    <citation type="submission" date="2023-05" db="EMBL/GenBank/DDBJ databases">
        <authorList>
            <consortium name="Lawrence Berkeley National Laboratory"/>
            <person name="Steindorff A."/>
            <person name="Hensen N."/>
            <person name="Bonometti L."/>
            <person name="Westerberg I."/>
            <person name="Brannstrom I.O."/>
            <person name="Guillou S."/>
            <person name="Cros-Aarteil S."/>
            <person name="Calhoun S."/>
            <person name="Haridas S."/>
            <person name="Kuo A."/>
            <person name="Mondo S."/>
            <person name="Pangilinan J."/>
            <person name="Riley R."/>
            <person name="Labutti K."/>
            <person name="Andreopoulos B."/>
            <person name="Lipzen A."/>
            <person name="Chen C."/>
            <person name="Yanf M."/>
            <person name="Daum C."/>
            <person name="Ng V."/>
            <person name="Clum A."/>
            <person name="Ohm R."/>
            <person name="Martin F."/>
            <person name="Silar P."/>
            <person name="Natvig D."/>
            <person name="Lalanne C."/>
            <person name="Gautier V."/>
            <person name="Ament-Velasquez S.L."/>
            <person name="Kruys A."/>
            <person name="Hutchinson M.I."/>
            <person name="Powell A.J."/>
            <person name="Barry K."/>
            <person name="Miller A.N."/>
            <person name="Grigoriev I.V."/>
            <person name="Debuchy R."/>
            <person name="Gladieux P."/>
            <person name="Thoren M.H."/>
            <person name="Johannesson H."/>
        </authorList>
    </citation>
    <scope>NUCLEOTIDE SEQUENCE</scope>
    <source>
        <strain evidence="1">CBS 315.58</strain>
    </source>
</reference>
<accession>A0AAN7AR36</accession>
<reference evidence="1" key="1">
    <citation type="journal article" date="2023" name="Mol. Phylogenet. Evol.">
        <title>Genome-scale phylogeny and comparative genomics of the fungal order Sordariales.</title>
        <authorList>
            <person name="Hensen N."/>
            <person name="Bonometti L."/>
            <person name="Westerberg I."/>
            <person name="Brannstrom I.O."/>
            <person name="Guillou S."/>
            <person name="Cros-Aarteil S."/>
            <person name="Calhoun S."/>
            <person name="Haridas S."/>
            <person name="Kuo A."/>
            <person name="Mondo S."/>
            <person name="Pangilinan J."/>
            <person name="Riley R."/>
            <person name="LaButti K."/>
            <person name="Andreopoulos B."/>
            <person name="Lipzen A."/>
            <person name="Chen C."/>
            <person name="Yan M."/>
            <person name="Daum C."/>
            <person name="Ng V."/>
            <person name="Clum A."/>
            <person name="Steindorff A."/>
            <person name="Ohm R.A."/>
            <person name="Martin F."/>
            <person name="Silar P."/>
            <person name="Natvig D.O."/>
            <person name="Lalanne C."/>
            <person name="Gautier V."/>
            <person name="Ament-Velasquez S.L."/>
            <person name="Kruys A."/>
            <person name="Hutchinson M.I."/>
            <person name="Powell A.J."/>
            <person name="Barry K."/>
            <person name="Miller A.N."/>
            <person name="Grigoriev I.V."/>
            <person name="Debuchy R."/>
            <person name="Gladieux P."/>
            <person name="Hiltunen Thoren M."/>
            <person name="Johannesson H."/>
        </authorList>
    </citation>
    <scope>NUCLEOTIDE SEQUENCE</scope>
    <source>
        <strain evidence="1">CBS 315.58</strain>
    </source>
</reference>
<comment type="caution">
    <text evidence="1">The sequence shown here is derived from an EMBL/GenBank/DDBJ whole genome shotgun (WGS) entry which is preliminary data.</text>
</comment>
<dbReference type="Proteomes" id="UP001303160">
    <property type="component" value="Unassembled WGS sequence"/>
</dbReference>
<dbReference type="EMBL" id="MU863953">
    <property type="protein sequence ID" value="KAK4197991.1"/>
    <property type="molecule type" value="Genomic_DNA"/>
</dbReference>
<keyword evidence="2" id="KW-1185">Reference proteome</keyword>
<gene>
    <name evidence="1" type="ORF">QBC40DRAFT_284568</name>
</gene>
<dbReference type="AlphaFoldDB" id="A0AAN7AR36"/>